<comment type="caution">
    <text evidence="6">The sequence shown here is derived from an EMBL/GenBank/DDBJ whole genome shotgun (WGS) entry which is preliminary data.</text>
</comment>
<evidence type="ECO:0000313" key="6">
    <source>
        <dbReference type="EMBL" id="KLE35339.1"/>
    </source>
</evidence>
<protein>
    <submittedName>
        <fullName evidence="6">Membrane protein</fullName>
    </submittedName>
</protein>
<evidence type="ECO:0000256" key="1">
    <source>
        <dbReference type="ARBA" id="ARBA00004370"/>
    </source>
</evidence>
<reference evidence="6 7" key="1">
    <citation type="submission" date="2015-04" db="EMBL/GenBank/DDBJ databases">
        <title>The draft genome sequence of Erythrobacter luteus KA37.</title>
        <authorList>
            <person name="Zhuang L."/>
            <person name="Liu Y."/>
            <person name="Shao Z."/>
        </authorList>
    </citation>
    <scope>NUCLEOTIDE SEQUENCE [LARGE SCALE GENOMIC DNA]</scope>
    <source>
        <strain evidence="6 7">KA37</strain>
    </source>
</reference>
<dbReference type="InterPro" id="IPR023352">
    <property type="entry name" value="MAPEG-like_dom_sf"/>
</dbReference>
<comment type="subcellular location">
    <subcellularLocation>
        <location evidence="1">Membrane</location>
    </subcellularLocation>
</comment>
<name>A0A0G9MXQ1_9SPHN</name>
<feature type="transmembrane region" description="Helical" evidence="5">
    <location>
        <begin position="6"/>
        <end position="26"/>
    </location>
</feature>
<dbReference type="OrthoDB" id="5516290at2"/>
<evidence type="ECO:0000256" key="4">
    <source>
        <dbReference type="ARBA" id="ARBA00023136"/>
    </source>
</evidence>
<dbReference type="Proteomes" id="UP000053464">
    <property type="component" value="Unassembled WGS sequence"/>
</dbReference>
<dbReference type="PATRIC" id="fig|1581420.6.peg.501"/>
<feature type="transmembrane region" description="Helical" evidence="5">
    <location>
        <begin position="118"/>
        <end position="137"/>
    </location>
</feature>
<dbReference type="InterPro" id="IPR001129">
    <property type="entry name" value="Membr-assoc_MAPEG"/>
</dbReference>
<dbReference type="GO" id="GO:0016020">
    <property type="term" value="C:membrane"/>
    <property type="evidence" value="ECO:0007669"/>
    <property type="project" value="UniProtKB-SubCell"/>
</dbReference>
<accession>A0A0G9MXQ1</accession>
<keyword evidence="7" id="KW-1185">Reference proteome</keyword>
<evidence type="ECO:0000256" key="2">
    <source>
        <dbReference type="ARBA" id="ARBA00022692"/>
    </source>
</evidence>
<evidence type="ECO:0000256" key="3">
    <source>
        <dbReference type="ARBA" id="ARBA00022989"/>
    </source>
</evidence>
<proteinExistence type="predicted"/>
<feature type="transmembrane region" description="Helical" evidence="5">
    <location>
        <begin position="73"/>
        <end position="98"/>
    </location>
</feature>
<dbReference type="SUPFAM" id="SSF161084">
    <property type="entry name" value="MAPEG domain-like"/>
    <property type="match status" value="1"/>
</dbReference>
<sequence>MNTFILIPAAALVLWTIIVLFWMAALRLPALAKLGRTKEQMRGGRGQDLDGVLPGTLQWKAHNYMHLLEQPTLFYAVTIMLALVGSGHTEELLAWAYVVLRIVHSLWQAVVNTIPVRFALFALSTLVLLAMTVSLLVRLHS</sequence>
<keyword evidence="4 5" id="KW-0472">Membrane</keyword>
<dbReference type="STRING" id="1581420.AAW00_02505"/>
<dbReference type="Pfam" id="PF01124">
    <property type="entry name" value="MAPEG"/>
    <property type="match status" value="1"/>
</dbReference>
<evidence type="ECO:0000256" key="5">
    <source>
        <dbReference type="SAM" id="Phobius"/>
    </source>
</evidence>
<keyword evidence="3 5" id="KW-1133">Transmembrane helix</keyword>
<dbReference type="AlphaFoldDB" id="A0A0G9MXQ1"/>
<dbReference type="Gene3D" id="1.20.120.550">
    <property type="entry name" value="Membrane associated eicosanoid/glutathione metabolism-like domain"/>
    <property type="match status" value="1"/>
</dbReference>
<dbReference type="EMBL" id="LBHB01000001">
    <property type="protein sequence ID" value="KLE35339.1"/>
    <property type="molecule type" value="Genomic_DNA"/>
</dbReference>
<keyword evidence="2 5" id="KW-0812">Transmembrane</keyword>
<evidence type="ECO:0000313" key="7">
    <source>
        <dbReference type="Proteomes" id="UP000053464"/>
    </source>
</evidence>
<organism evidence="6 7">
    <name type="scientific">Aurantiacibacter luteus</name>
    <dbReference type="NCBI Taxonomy" id="1581420"/>
    <lineage>
        <taxon>Bacteria</taxon>
        <taxon>Pseudomonadati</taxon>
        <taxon>Pseudomonadota</taxon>
        <taxon>Alphaproteobacteria</taxon>
        <taxon>Sphingomonadales</taxon>
        <taxon>Erythrobacteraceae</taxon>
        <taxon>Aurantiacibacter</taxon>
    </lineage>
</organism>
<gene>
    <name evidence="6" type="ORF">AAW00_02505</name>
</gene>
<dbReference type="RefSeq" id="WP_047002741.1">
    <property type="nucleotide sequence ID" value="NZ_LBHB01000001.1"/>
</dbReference>